<feature type="domain" description="Plasmid pRiA4b Orf3-like" evidence="1">
    <location>
        <begin position="47"/>
        <end position="211"/>
    </location>
</feature>
<dbReference type="Pfam" id="PF07929">
    <property type="entry name" value="PRiA4_ORF3"/>
    <property type="match status" value="1"/>
</dbReference>
<evidence type="ECO:0000313" key="3">
    <source>
        <dbReference type="Proteomes" id="UP000314616"/>
    </source>
</evidence>
<accession>A0A5B8C733</accession>
<reference evidence="2 3" key="1">
    <citation type="submission" date="2019-05" db="EMBL/GenBank/DDBJ databases">
        <title>Georgenia *** sp. nov., and Georgenia *** sp. nov., isolated from the intestinal contents of plateau pika (Ochotona curzoniae) in the Qinghai-Tibet plateau of China.</title>
        <authorList>
            <person name="Tian Z."/>
        </authorList>
    </citation>
    <scope>NUCLEOTIDE SEQUENCE [LARGE SCALE GENOMIC DNA]</scope>
    <source>
        <strain evidence="2 3">Z443</strain>
    </source>
</reference>
<dbReference type="KEGG" id="gyu:FE374_11560"/>
<protein>
    <submittedName>
        <fullName evidence="2">Plasmid pRiA4b ORF-3 family protein</fullName>
    </submittedName>
</protein>
<evidence type="ECO:0000259" key="1">
    <source>
        <dbReference type="Pfam" id="PF07929"/>
    </source>
</evidence>
<name>A0A5B8C733_9MICO</name>
<dbReference type="Proteomes" id="UP000314616">
    <property type="component" value="Chromosome"/>
</dbReference>
<proteinExistence type="predicted"/>
<dbReference type="OrthoDB" id="9816539at2"/>
<dbReference type="EMBL" id="CP040915">
    <property type="protein sequence ID" value="QDC25155.1"/>
    <property type="molecule type" value="Genomic_DNA"/>
</dbReference>
<dbReference type="InterPro" id="IPR012912">
    <property type="entry name" value="Plasmid_pRiA4b_Orf3-like"/>
</dbReference>
<dbReference type="Gene3D" id="3.10.290.30">
    <property type="entry name" value="MM3350-like"/>
    <property type="match status" value="1"/>
</dbReference>
<dbReference type="InterPro" id="IPR024047">
    <property type="entry name" value="MM3350-like_sf"/>
</dbReference>
<gene>
    <name evidence="2" type="ORF">FE374_11560</name>
</gene>
<organism evidence="2 3">
    <name type="scientific">Georgenia yuyongxinii</name>
    <dbReference type="NCBI Taxonomy" id="2589797"/>
    <lineage>
        <taxon>Bacteria</taxon>
        <taxon>Bacillati</taxon>
        <taxon>Actinomycetota</taxon>
        <taxon>Actinomycetes</taxon>
        <taxon>Micrococcales</taxon>
        <taxon>Bogoriellaceae</taxon>
        <taxon>Georgenia</taxon>
    </lineage>
</organism>
<dbReference type="SUPFAM" id="SSF159941">
    <property type="entry name" value="MM3350-like"/>
    <property type="match status" value="1"/>
</dbReference>
<dbReference type="PANTHER" id="PTHR41878">
    <property type="entry name" value="LEXA REPRESSOR-RELATED"/>
    <property type="match status" value="1"/>
</dbReference>
<dbReference type="AlphaFoldDB" id="A0A5B8C733"/>
<dbReference type="PANTHER" id="PTHR41878:SF1">
    <property type="entry name" value="TNPR PROTEIN"/>
    <property type="match status" value="1"/>
</dbReference>
<sequence>MRLAGRSRETPNPCRAPRRGVLADEVRRRSSWPRACRPILRQVPHYYDLTVTLEDVPTPPWRRFLIDSEATLADLHWAIQDACGWEDRHLFEFSSTSGVPLAGVPDDEGDVPVRDASTVPLREVLGADGPELRYVYDFGDHWRQRRPVRGRRGVDEGFHRRLVGGARAFPPEDCGGVSGYAQCVDVLRAAEDDEDVRTWLGDWTPERFDLDATRQDFDADRAPAALLLPGFPHPSHLAAVEVPAATQPALNAAAEGVALLDRLRAFTRWAGDGRRLTATGNLTMAAGAELIGLLGTGDRLDQRIGDRVFKTRSTVELRGIDLTFRLARRAGFVKVQKGTVSATKRGTQLGRDPLADWRAAFTGLLDLGVLQHRYAHSTWMDPYWKELLDGQVPGLVANLLVVGRPVPLVDLQERLWQLVEASFVLDDLDEEGLRRHRDLLDRDVRSICQALADLRVVEVTDVVTTTDAYGFTVERGGEVAVTALGAAAVPDLVARR</sequence>
<evidence type="ECO:0000313" key="2">
    <source>
        <dbReference type="EMBL" id="QDC25155.1"/>
    </source>
</evidence>